<keyword evidence="1" id="KW-0677">Repeat</keyword>
<dbReference type="InterPro" id="IPR002110">
    <property type="entry name" value="Ankyrin_rpt"/>
</dbReference>
<dbReference type="HOGENOM" id="CLU_361684_0_0_1"/>
<accession>G2YZA9</accession>
<evidence type="ECO:0000256" key="3">
    <source>
        <dbReference type="PROSITE-ProRule" id="PRU00023"/>
    </source>
</evidence>
<evidence type="ECO:0000256" key="1">
    <source>
        <dbReference type="ARBA" id="ARBA00022737"/>
    </source>
</evidence>
<dbReference type="InParanoid" id="G2YZA9"/>
<proteinExistence type="predicted"/>
<dbReference type="Pfam" id="PF24883">
    <property type="entry name" value="NPHP3_N"/>
    <property type="match status" value="1"/>
</dbReference>
<organism evidence="5 6">
    <name type="scientific">Botryotinia fuckeliana (strain T4)</name>
    <name type="common">Noble rot fungus</name>
    <name type="synonym">Botrytis cinerea</name>
    <dbReference type="NCBI Taxonomy" id="999810"/>
    <lineage>
        <taxon>Eukaryota</taxon>
        <taxon>Fungi</taxon>
        <taxon>Dikarya</taxon>
        <taxon>Ascomycota</taxon>
        <taxon>Pezizomycotina</taxon>
        <taxon>Leotiomycetes</taxon>
        <taxon>Helotiales</taxon>
        <taxon>Sclerotiniaceae</taxon>
        <taxon>Botrytis</taxon>
    </lineage>
</organism>
<dbReference type="STRING" id="999810.G2YZA9"/>
<dbReference type="SMART" id="SM00248">
    <property type="entry name" value="ANK"/>
    <property type="match status" value="7"/>
</dbReference>
<reference evidence="6" key="1">
    <citation type="journal article" date="2011" name="PLoS Genet.">
        <title>Genomic analysis of the necrotrophic fungal pathogens Sclerotinia sclerotiorum and Botrytis cinerea.</title>
        <authorList>
            <person name="Amselem J."/>
            <person name="Cuomo C.A."/>
            <person name="van Kan J.A."/>
            <person name="Viaud M."/>
            <person name="Benito E.P."/>
            <person name="Couloux A."/>
            <person name="Coutinho P.M."/>
            <person name="de Vries R.P."/>
            <person name="Dyer P.S."/>
            <person name="Fillinger S."/>
            <person name="Fournier E."/>
            <person name="Gout L."/>
            <person name="Hahn M."/>
            <person name="Kohn L."/>
            <person name="Lapalu N."/>
            <person name="Plummer K.M."/>
            <person name="Pradier J.M."/>
            <person name="Quevillon E."/>
            <person name="Sharon A."/>
            <person name="Simon A."/>
            <person name="ten Have A."/>
            <person name="Tudzynski B."/>
            <person name="Tudzynski P."/>
            <person name="Wincker P."/>
            <person name="Andrew M."/>
            <person name="Anthouard V."/>
            <person name="Beever R.E."/>
            <person name="Beffa R."/>
            <person name="Benoit I."/>
            <person name="Bouzid O."/>
            <person name="Brault B."/>
            <person name="Chen Z."/>
            <person name="Choquer M."/>
            <person name="Collemare J."/>
            <person name="Cotton P."/>
            <person name="Danchin E.G."/>
            <person name="Da Silva C."/>
            <person name="Gautier A."/>
            <person name="Giraud C."/>
            <person name="Giraud T."/>
            <person name="Gonzalez C."/>
            <person name="Grossetete S."/>
            <person name="Guldener U."/>
            <person name="Henrissat B."/>
            <person name="Howlett B.J."/>
            <person name="Kodira C."/>
            <person name="Kretschmer M."/>
            <person name="Lappartient A."/>
            <person name="Leroch M."/>
            <person name="Levis C."/>
            <person name="Mauceli E."/>
            <person name="Neuveglise C."/>
            <person name="Oeser B."/>
            <person name="Pearson M."/>
            <person name="Poulain J."/>
            <person name="Poussereau N."/>
            <person name="Quesneville H."/>
            <person name="Rascle C."/>
            <person name="Schumacher J."/>
            <person name="Segurens B."/>
            <person name="Sexton A."/>
            <person name="Silva E."/>
            <person name="Sirven C."/>
            <person name="Soanes D.M."/>
            <person name="Talbot N.J."/>
            <person name="Templeton M."/>
            <person name="Yandava C."/>
            <person name="Yarden O."/>
            <person name="Zeng Q."/>
            <person name="Rollins J.A."/>
            <person name="Lebrun M.H."/>
            <person name="Dickman M."/>
        </authorList>
    </citation>
    <scope>NUCLEOTIDE SEQUENCE [LARGE SCALE GENOMIC DNA]</scope>
    <source>
        <strain evidence="6">T4</strain>
    </source>
</reference>
<evidence type="ECO:0000256" key="2">
    <source>
        <dbReference type="ARBA" id="ARBA00023043"/>
    </source>
</evidence>
<evidence type="ECO:0000259" key="4">
    <source>
        <dbReference type="Pfam" id="PF24883"/>
    </source>
</evidence>
<dbReference type="PANTHER" id="PTHR24123">
    <property type="entry name" value="ANKYRIN REPEAT-CONTAINING"/>
    <property type="match status" value="1"/>
</dbReference>
<feature type="repeat" description="ANK" evidence="3">
    <location>
        <begin position="457"/>
        <end position="486"/>
    </location>
</feature>
<dbReference type="InterPro" id="IPR056884">
    <property type="entry name" value="NPHP3-like_N"/>
</dbReference>
<dbReference type="PROSITE" id="PS50297">
    <property type="entry name" value="ANK_REP_REGION"/>
    <property type="match status" value="1"/>
</dbReference>
<feature type="domain" description="Nephrocystin 3-like N-terminal" evidence="4">
    <location>
        <begin position="6"/>
        <end position="59"/>
    </location>
</feature>
<name>G2YZA9_BOTF4</name>
<feature type="repeat" description="ANK" evidence="3">
    <location>
        <begin position="524"/>
        <end position="553"/>
    </location>
</feature>
<dbReference type="Proteomes" id="UP000008177">
    <property type="component" value="Unplaced contigs"/>
</dbReference>
<sequence>MQPSDSDLLKCLDALLKEFNENFIIIDALDECEEEEKVMKAVQQIAACQNNLRLLLTSRRKTHIERTTNNLKTDKRIVRLEGAGVINDIRQYIRYRLQLLNTLPDTLDETYERILQSVVPLNRQKSLTILRWLCFSGQPLTVREVIEATYIDENIDKLSLTTSKGFISPSDILNLCPGMTNTIVTTGENLRITDGVTENDEIKLSHFSVKEYLRSIGINDRKVSFFSIQDELTNSYLARACLLCMVQFNNISVTEKTSEDHPLATYSAQYWSMHARIAVLAVQFDFTLEKQIDQLFASIKSLIAQGGNVEIEGGYNKRPLAAACRKGFASTAEILLDAGANFMSGKDDTVTIEATTSGKVEVVQLLLARERAAAEISESMSWPICHIKALNVACTLGFTDIIEEFGVKNDGTDANDMTADDCRQVLQIAAAHGRSETVEQLFNLGANIDTDGGWYGTALRAASLNGHEPVVKILLKKGADPKLYGGSPGSALGAAIFFDRTFIFDLILQDGRIDVNNNEGMYGSLLQEAASEGSLEFVRKLLDKGAKVNAEGGLFHTALQATSFEGHEKIVELLLECGARPNDPEEGPADVVCVTPNNGIGHDIILLPFEKAGLKPYEWNGADFVRMNKQLISERLSEVLRTQPSVTIQKGICGSALRAAAIAGDGYIVKCLLNAGATFDEHDPALQSVLKRASSSDDQEIELVMKILANKQSTNSKTG</sequence>
<dbReference type="InterPro" id="IPR036770">
    <property type="entry name" value="Ankyrin_rpt-contain_sf"/>
</dbReference>
<evidence type="ECO:0000313" key="6">
    <source>
        <dbReference type="Proteomes" id="UP000008177"/>
    </source>
</evidence>
<evidence type="ECO:0000313" key="5">
    <source>
        <dbReference type="EMBL" id="CCD56957.1"/>
    </source>
</evidence>
<dbReference type="EMBL" id="FQ790362">
    <property type="protein sequence ID" value="CCD56957.1"/>
    <property type="molecule type" value="Genomic_DNA"/>
</dbReference>
<gene>
    <name evidence="5" type="ORF">BofuT4_P142190.1</name>
</gene>
<dbReference type="Gene3D" id="1.25.40.20">
    <property type="entry name" value="Ankyrin repeat-containing domain"/>
    <property type="match status" value="3"/>
</dbReference>
<protein>
    <recommendedName>
        <fullName evidence="4">Nephrocystin 3-like N-terminal domain-containing protein</fullName>
    </recommendedName>
</protein>
<dbReference type="InterPro" id="IPR051165">
    <property type="entry name" value="Multifunctional_ANK_Repeat"/>
</dbReference>
<dbReference type="Pfam" id="PF12796">
    <property type="entry name" value="Ank_2"/>
    <property type="match status" value="2"/>
</dbReference>
<dbReference type="eggNOG" id="KOG0502">
    <property type="taxonomic scope" value="Eukaryota"/>
</dbReference>
<dbReference type="PANTHER" id="PTHR24123:SF33">
    <property type="entry name" value="PROTEIN HOS4"/>
    <property type="match status" value="1"/>
</dbReference>
<dbReference type="SUPFAM" id="SSF48403">
    <property type="entry name" value="Ankyrin repeat"/>
    <property type="match status" value="1"/>
</dbReference>
<keyword evidence="2 3" id="KW-0040">ANK repeat</keyword>
<dbReference type="AlphaFoldDB" id="G2YZA9"/>
<dbReference type="PROSITE" id="PS50088">
    <property type="entry name" value="ANK_REPEAT"/>
    <property type="match status" value="2"/>
</dbReference>